<accession>A0A9N8YV76</accession>
<name>A0A9N8YV76_FUNMO</name>
<keyword evidence="2" id="KW-1185">Reference proteome</keyword>
<proteinExistence type="predicted"/>
<reference evidence="1" key="1">
    <citation type="submission" date="2021-06" db="EMBL/GenBank/DDBJ databases">
        <authorList>
            <person name="Kallberg Y."/>
            <person name="Tangrot J."/>
            <person name="Rosling A."/>
        </authorList>
    </citation>
    <scope>NUCLEOTIDE SEQUENCE</scope>
    <source>
        <strain evidence="1">87-6 pot B 2015</strain>
    </source>
</reference>
<protein>
    <submittedName>
        <fullName evidence="1">13513_t:CDS:1</fullName>
    </submittedName>
</protein>
<dbReference type="AlphaFoldDB" id="A0A9N8YV76"/>
<comment type="caution">
    <text evidence="1">The sequence shown here is derived from an EMBL/GenBank/DDBJ whole genome shotgun (WGS) entry which is preliminary data.</text>
</comment>
<organism evidence="1 2">
    <name type="scientific">Funneliformis mosseae</name>
    <name type="common">Endomycorrhizal fungus</name>
    <name type="synonym">Glomus mosseae</name>
    <dbReference type="NCBI Taxonomy" id="27381"/>
    <lineage>
        <taxon>Eukaryota</taxon>
        <taxon>Fungi</taxon>
        <taxon>Fungi incertae sedis</taxon>
        <taxon>Mucoromycota</taxon>
        <taxon>Glomeromycotina</taxon>
        <taxon>Glomeromycetes</taxon>
        <taxon>Glomerales</taxon>
        <taxon>Glomeraceae</taxon>
        <taxon>Funneliformis</taxon>
    </lineage>
</organism>
<sequence>MNIPNKNSPIIQGNPQSNIEQILSVLLYVKIKRVSNIVISVATQCFITECSTIIMNASITHASDDDEFCSSIATLYALIDAKLSHYATSIFI</sequence>
<evidence type="ECO:0000313" key="2">
    <source>
        <dbReference type="Proteomes" id="UP000789375"/>
    </source>
</evidence>
<evidence type="ECO:0000313" key="1">
    <source>
        <dbReference type="EMBL" id="CAG8450240.1"/>
    </source>
</evidence>
<gene>
    <name evidence="1" type="ORF">FMOSSE_LOCUS1462</name>
</gene>
<dbReference type="Proteomes" id="UP000789375">
    <property type="component" value="Unassembled WGS sequence"/>
</dbReference>
<dbReference type="EMBL" id="CAJVPP010000167">
    <property type="protein sequence ID" value="CAG8450240.1"/>
    <property type="molecule type" value="Genomic_DNA"/>
</dbReference>